<feature type="transmembrane region" description="Helical" evidence="1">
    <location>
        <begin position="129"/>
        <end position="154"/>
    </location>
</feature>
<dbReference type="HOGENOM" id="CLU_750322_0_0_1"/>
<keyword evidence="1" id="KW-0472">Membrane</keyword>
<evidence type="ECO:0000313" key="2">
    <source>
        <dbReference type="EMBL" id="EPQ26725.1"/>
    </source>
</evidence>
<organism evidence="2 3">
    <name type="scientific">Pseudozyma flocculosa PF-1</name>
    <dbReference type="NCBI Taxonomy" id="1277687"/>
    <lineage>
        <taxon>Eukaryota</taxon>
        <taxon>Fungi</taxon>
        <taxon>Dikarya</taxon>
        <taxon>Basidiomycota</taxon>
        <taxon>Ustilaginomycotina</taxon>
        <taxon>Ustilaginomycetes</taxon>
        <taxon>Ustilaginales</taxon>
        <taxon>Ustilaginaceae</taxon>
        <taxon>Pseudozyma</taxon>
    </lineage>
</organism>
<dbReference type="AlphaFoldDB" id="A0A061H465"/>
<accession>A0A061H465</accession>
<gene>
    <name evidence="2" type="ORF">PFL1_05704</name>
</gene>
<keyword evidence="1" id="KW-0812">Transmembrane</keyword>
<evidence type="ECO:0000313" key="3">
    <source>
        <dbReference type="Proteomes" id="UP000053664"/>
    </source>
</evidence>
<dbReference type="Proteomes" id="UP000053664">
    <property type="component" value="Unassembled WGS sequence"/>
</dbReference>
<evidence type="ECO:0000256" key="1">
    <source>
        <dbReference type="SAM" id="Phobius"/>
    </source>
</evidence>
<dbReference type="KEGG" id="pfp:PFL1_05704"/>
<proteinExistence type="predicted"/>
<dbReference type="GeneID" id="19319790"/>
<feature type="transmembrane region" description="Helical" evidence="1">
    <location>
        <begin position="243"/>
        <end position="261"/>
    </location>
</feature>
<reference evidence="2 3" key="1">
    <citation type="journal article" date="2013" name="Plant Cell">
        <title>The transition from a phytopathogenic smut ancestor to an anamorphic biocontrol agent deciphered by comparative whole-genome analysis.</title>
        <authorList>
            <person name="Lefebvre F."/>
            <person name="Joly D.L."/>
            <person name="Labbe C."/>
            <person name="Teichmann B."/>
            <person name="Linning R."/>
            <person name="Belzile F."/>
            <person name="Bakkeren G."/>
            <person name="Belanger R.R."/>
        </authorList>
    </citation>
    <scope>NUCLEOTIDE SEQUENCE [LARGE SCALE GENOMIC DNA]</scope>
    <source>
        <strain evidence="2 3">PF-1</strain>
    </source>
</reference>
<feature type="transmembrane region" description="Helical" evidence="1">
    <location>
        <begin position="174"/>
        <end position="193"/>
    </location>
</feature>
<keyword evidence="1" id="KW-1133">Transmembrane helix</keyword>
<sequence>MSLFLRPPSASDLVPIAVVSSVYGLGAQLFSIFGSSDGLGATLLVRCLDSSHPLRRATTYDIGIEPLDHLWCIVTNFVKGFTETPLSAALFVLAYSAALQSWTYFGLYASLSQPGATSRWWIRGSGLTLLMILSQIVGFQGILMSFWIPIYALTPDVKPPSAGQGVVFESGTSRNVNLVALFCSILGTIIFLFNPEGGAYRRSQIFFQLYVLGYPLALLVGRISKPAKKPAGKRSATSSAFLALAWVSTLSWWLGLAACLFQPVDFAPSSQPIWNPGLTSYFTTSSYRLLSPADLAHSKLSAGEIFSILEVVSMSFAYYLIKRVDLIKSGRTEVDGPSYWRNLLLGGPGNAFARWIAFQTSLEGERKQL</sequence>
<name>A0A061H465_9BASI</name>
<dbReference type="EMBL" id="KE361643">
    <property type="protein sequence ID" value="EPQ26725.1"/>
    <property type="molecule type" value="Genomic_DNA"/>
</dbReference>
<feature type="transmembrane region" description="Helical" evidence="1">
    <location>
        <begin position="12"/>
        <end position="33"/>
    </location>
</feature>
<dbReference type="RefSeq" id="XP_007881430.1">
    <property type="nucleotide sequence ID" value="XM_007883239.1"/>
</dbReference>
<feature type="transmembrane region" description="Helical" evidence="1">
    <location>
        <begin position="205"/>
        <end position="223"/>
    </location>
</feature>
<protein>
    <submittedName>
        <fullName evidence="2">Uncharacterized protein</fullName>
    </submittedName>
</protein>
<feature type="transmembrane region" description="Helical" evidence="1">
    <location>
        <begin position="86"/>
        <end position="108"/>
    </location>
</feature>